<feature type="domain" description="Dinitrogenase iron-molybdenum cofactor biosynthesis" evidence="2">
    <location>
        <begin position="115"/>
        <end position="170"/>
    </location>
</feature>
<accession>A0A4R3N511</accession>
<evidence type="ECO:0000313" key="4">
    <source>
        <dbReference type="Proteomes" id="UP000295717"/>
    </source>
</evidence>
<dbReference type="InterPro" id="IPR036105">
    <property type="entry name" value="DiNase_FeMo-co_biosyn_sf"/>
</dbReference>
<comment type="caution">
    <text evidence="3">The sequence shown here is derived from an EMBL/GenBank/DDBJ whole genome shotgun (WGS) entry which is preliminary data.</text>
</comment>
<dbReference type="SUPFAM" id="SSF53146">
    <property type="entry name" value="Nitrogenase accessory factor-like"/>
    <property type="match status" value="2"/>
</dbReference>
<keyword evidence="1" id="KW-0535">Nitrogen fixation</keyword>
<dbReference type="Proteomes" id="UP000295717">
    <property type="component" value="Unassembled WGS sequence"/>
</dbReference>
<dbReference type="InterPro" id="IPR051840">
    <property type="entry name" value="NifX/NifY_domain"/>
</dbReference>
<dbReference type="PANTHER" id="PTHR33937">
    <property type="entry name" value="IRON-MOLYBDENUM PROTEIN-RELATED-RELATED"/>
    <property type="match status" value="1"/>
</dbReference>
<keyword evidence="4" id="KW-1185">Reference proteome</keyword>
<evidence type="ECO:0000313" key="3">
    <source>
        <dbReference type="EMBL" id="TCT24270.1"/>
    </source>
</evidence>
<dbReference type="AlphaFoldDB" id="A0A4R3N511"/>
<dbReference type="PANTHER" id="PTHR33937:SF1">
    <property type="entry name" value="IRON-MOLIBDENUM COFACTOR PROCESSING PROTEIN"/>
    <property type="match status" value="1"/>
</dbReference>
<gene>
    <name evidence="3" type="ORF">EDC35_101592</name>
</gene>
<dbReference type="InterPro" id="IPR003731">
    <property type="entry name" value="Di-Nase_FeMo-co_biosynth"/>
</dbReference>
<dbReference type="Gene3D" id="3.30.420.130">
    <property type="entry name" value="Dinitrogenase iron-molybdenum cofactor biosynthesis domain"/>
    <property type="match status" value="1"/>
</dbReference>
<proteinExistence type="predicted"/>
<evidence type="ECO:0000256" key="1">
    <source>
        <dbReference type="ARBA" id="ARBA00023231"/>
    </source>
</evidence>
<dbReference type="Pfam" id="PF02579">
    <property type="entry name" value="Nitro_FeMo-Co"/>
    <property type="match status" value="1"/>
</dbReference>
<evidence type="ECO:0000259" key="2">
    <source>
        <dbReference type="Pfam" id="PF02579"/>
    </source>
</evidence>
<sequence length="212" mass="23567">MIRVAFASTDNEHVDMHFGAAERLVVFDIARNRADLVGVGEFTKVEMKGENRLIDLPEEQRTRDITDLLRRVPFMRTLYWRVFRNRASVFTKLARLGKEPYAPSLEEAGLPSDRPPEDKVVAKLEFLKGCAAVYAASIGASSVKRLMAANIQPIIVEPGHAIEDLLNRVNAAMHHGGVAWVEQAIGRAVANSLPSQASIPSYSDEQVRIDPY</sequence>
<dbReference type="RefSeq" id="WP_207896063.1">
    <property type="nucleotide sequence ID" value="NZ_SMAO01000001.1"/>
</dbReference>
<reference evidence="3 4" key="1">
    <citation type="submission" date="2019-03" db="EMBL/GenBank/DDBJ databases">
        <title>Genomic Encyclopedia of Type Strains, Phase IV (KMG-IV): sequencing the most valuable type-strain genomes for metagenomic binning, comparative biology and taxonomic classification.</title>
        <authorList>
            <person name="Goeker M."/>
        </authorList>
    </citation>
    <scope>NUCLEOTIDE SEQUENCE [LARGE SCALE GENOMIC DNA]</scope>
    <source>
        <strain evidence="3 4">DSM 13587</strain>
    </source>
</reference>
<name>A0A4R3N511_9GAMM</name>
<dbReference type="EMBL" id="SMAO01000001">
    <property type="protein sequence ID" value="TCT24270.1"/>
    <property type="molecule type" value="Genomic_DNA"/>
</dbReference>
<protein>
    <submittedName>
        <fullName evidence="3">Nitrogen fixation protein NifX</fullName>
    </submittedName>
</protein>
<organism evidence="3 4">
    <name type="scientific">Thiobaca trueperi</name>
    <dbReference type="NCBI Taxonomy" id="127458"/>
    <lineage>
        <taxon>Bacteria</taxon>
        <taxon>Pseudomonadati</taxon>
        <taxon>Pseudomonadota</taxon>
        <taxon>Gammaproteobacteria</taxon>
        <taxon>Chromatiales</taxon>
        <taxon>Chromatiaceae</taxon>
        <taxon>Thiobaca</taxon>
    </lineage>
</organism>